<keyword evidence="4 6" id="KW-1133">Transmembrane helix</keyword>
<feature type="transmembrane region" description="Helical" evidence="6">
    <location>
        <begin position="230"/>
        <end position="254"/>
    </location>
</feature>
<feature type="transmembrane region" description="Helical" evidence="6">
    <location>
        <begin position="408"/>
        <end position="428"/>
    </location>
</feature>
<evidence type="ECO:0000313" key="7">
    <source>
        <dbReference type="EMBL" id="HHE55289.1"/>
    </source>
</evidence>
<evidence type="ECO:0000256" key="4">
    <source>
        <dbReference type="ARBA" id="ARBA00022989"/>
    </source>
</evidence>
<sequence>MISKPLNRQIFRLAIPNILNNLSVPLLSSVDTALVGRLPSPVYIGAVALGSMIFNFVYWGFGFLRMGTTGLTAQAYGKQDQQDIQLQLWRALFFALTAGLILILIQDFIAFIAFQLIEGSAQVEEYADIYFRIRIYAAPATLVLYAIHGWFLGMQNARLPLLITFTINILNIIFNVIFVLQFKMTSDGVALGTVFAQYLGLGLSVFVLFKKYNRYFKIPSFKQIIEMAALTRFFKINFDIFIRTLSLIFAFSFFTSQSAKLGDITLAANSVLIQLWMIFSYGIDGFAFSAESLVGKYLGAKDKKMLIQVIRQIFVFGSGLGLIISFIYGLFEQPLISLFTNNHQVLRVIDLFMVWTIVAPFVNSFCYIWDGVFLGATASKGLRNAMLLSTFGVYLPLHYLLTPNWGNHGMWAALLTFMIFRTISLSYLSKKYLTINIHEIVLEKTI</sequence>
<proteinExistence type="inferred from homology"/>
<feature type="transmembrane region" description="Helical" evidence="6">
    <location>
        <begin position="91"/>
        <end position="117"/>
    </location>
</feature>
<protein>
    <submittedName>
        <fullName evidence="7">MATE family efflux transporter</fullName>
    </submittedName>
</protein>
<dbReference type="PANTHER" id="PTHR42893">
    <property type="entry name" value="PROTEIN DETOXIFICATION 44, CHLOROPLASTIC-RELATED"/>
    <property type="match status" value="1"/>
</dbReference>
<accession>A0A7V5H3N5</accession>
<dbReference type="Pfam" id="PF01554">
    <property type="entry name" value="MatE"/>
    <property type="match status" value="2"/>
</dbReference>
<keyword evidence="5 6" id="KW-0472">Membrane</keyword>
<keyword evidence="3 6" id="KW-0812">Transmembrane</keyword>
<feature type="transmembrane region" description="Helical" evidence="6">
    <location>
        <begin position="159"/>
        <end position="182"/>
    </location>
</feature>
<name>A0A7V5H3N5_CALAY</name>
<dbReference type="InterPro" id="IPR002528">
    <property type="entry name" value="MATE_fam"/>
</dbReference>
<feature type="transmembrane region" description="Helical" evidence="6">
    <location>
        <begin position="266"/>
        <end position="288"/>
    </location>
</feature>
<feature type="transmembrane region" description="Helical" evidence="6">
    <location>
        <begin position="309"/>
        <end position="331"/>
    </location>
</feature>
<evidence type="ECO:0000256" key="3">
    <source>
        <dbReference type="ARBA" id="ARBA00022692"/>
    </source>
</evidence>
<dbReference type="GO" id="GO:0015297">
    <property type="term" value="F:antiporter activity"/>
    <property type="evidence" value="ECO:0007669"/>
    <property type="project" value="InterPro"/>
</dbReference>
<dbReference type="PANTHER" id="PTHR42893:SF46">
    <property type="entry name" value="PROTEIN DETOXIFICATION 44, CHLOROPLASTIC"/>
    <property type="match status" value="1"/>
</dbReference>
<comment type="subcellular location">
    <subcellularLocation>
        <location evidence="1">Membrane</location>
        <topology evidence="1">Multi-pass membrane protein</topology>
    </subcellularLocation>
</comment>
<dbReference type="NCBIfam" id="TIGR00797">
    <property type="entry name" value="matE"/>
    <property type="match status" value="1"/>
</dbReference>
<dbReference type="AlphaFoldDB" id="A0A7V5H3N5"/>
<evidence type="ECO:0000256" key="5">
    <source>
        <dbReference type="ARBA" id="ARBA00023136"/>
    </source>
</evidence>
<reference evidence="7" key="1">
    <citation type="journal article" date="2020" name="mSystems">
        <title>Genome- and Community-Level Interaction Insights into Carbon Utilization and Element Cycling Functions of Hydrothermarchaeota in Hydrothermal Sediment.</title>
        <authorList>
            <person name="Zhou Z."/>
            <person name="Liu Y."/>
            <person name="Xu W."/>
            <person name="Pan J."/>
            <person name="Luo Z.H."/>
            <person name="Li M."/>
        </authorList>
    </citation>
    <scope>NUCLEOTIDE SEQUENCE [LARGE SCALE GENOMIC DNA]</scope>
    <source>
        <strain evidence="7">HyVt-76</strain>
    </source>
</reference>
<organism evidence="7">
    <name type="scientific">Caldithrix abyssi</name>
    <dbReference type="NCBI Taxonomy" id="187145"/>
    <lineage>
        <taxon>Bacteria</taxon>
        <taxon>Pseudomonadati</taxon>
        <taxon>Calditrichota</taxon>
        <taxon>Calditrichia</taxon>
        <taxon>Calditrichales</taxon>
        <taxon>Calditrichaceae</taxon>
        <taxon>Caldithrix</taxon>
    </lineage>
</organism>
<comment type="similarity">
    <text evidence="2">Belongs to the multi antimicrobial extrusion (MATE) (TC 2.A.66.1) family.</text>
</comment>
<evidence type="ECO:0000256" key="6">
    <source>
        <dbReference type="SAM" id="Phobius"/>
    </source>
</evidence>
<evidence type="ECO:0000256" key="2">
    <source>
        <dbReference type="ARBA" id="ARBA00010199"/>
    </source>
</evidence>
<feature type="transmembrane region" description="Helical" evidence="6">
    <location>
        <begin position="42"/>
        <end position="61"/>
    </location>
</feature>
<dbReference type="InterPro" id="IPR044644">
    <property type="entry name" value="DinF-like"/>
</dbReference>
<feature type="transmembrane region" description="Helical" evidence="6">
    <location>
        <begin position="188"/>
        <end position="209"/>
    </location>
</feature>
<evidence type="ECO:0000256" key="1">
    <source>
        <dbReference type="ARBA" id="ARBA00004141"/>
    </source>
</evidence>
<dbReference type="GO" id="GO:0042910">
    <property type="term" value="F:xenobiotic transmembrane transporter activity"/>
    <property type="evidence" value="ECO:0007669"/>
    <property type="project" value="InterPro"/>
</dbReference>
<gene>
    <name evidence="7" type="ORF">ENL21_05860</name>
</gene>
<dbReference type="CDD" id="cd13136">
    <property type="entry name" value="MATE_DinF_like"/>
    <property type="match status" value="1"/>
</dbReference>
<dbReference type="GO" id="GO:0005886">
    <property type="term" value="C:plasma membrane"/>
    <property type="evidence" value="ECO:0007669"/>
    <property type="project" value="TreeGrafter"/>
</dbReference>
<feature type="transmembrane region" description="Helical" evidence="6">
    <location>
        <begin position="385"/>
        <end position="402"/>
    </location>
</feature>
<feature type="transmembrane region" description="Helical" evidence="6">
    <location>
        <begin position="351"/>
        <end position="373"/>
    </location>
</feature>
<comment type="caution">
    <text evidence="7">The sequence shown here is derived from an EMBL/GenBank/DDBJ whole genome shotgun (WGS) entry which is preliminary data.</text>
</comment>
<dbReference type="EMBL" id="DRTD01000429">
    <property type="protein sequence ID" value="HHE55289.1"/>
    <property type="molecule type" value="Genomic_DNA"/>
</dbReference>
<dbReference type="Proteomes" id="UP000886111">
    <property type="component" value="Unassembled WGS sequence"/>
</dbReference>
<feature type="transmembrane region" description="Helical" evidence="6">
    <location>
        <begin position="129"/>
        <end position="147"/>
    </location>
</feature>